<sequence length="445" mass="50075">MIALTLKLPLKWHAAVVLVAIYSGLLLWFVPHYFNWTAEMICGLMLVPYICTMDAQRRSLRYLAPALLFITLAMLMPVNTLFFLAMLFAALLLIESSFGRVSNILLFLLLLISPVFRHFTRLWEFPMRLWLTEKVAAVVNLLGMQASAVGNQIQLGKYEFSIDTACAGLNMLVMSVIIGLFVLAWYQKHVGKFLSVLSILLYVGFAVALNVLGNFFRILFIVIFKIMPGTFFHDVIGIICLAVYVLLPLLVLTKPILIRLGNGRSAVGAAIEPALHYPWLHALLLAAIMFTAVRVTSADSFVKPAANFTINGYSQQQMDGGIMKFENRRTLIYCKPAAFYAPEHDPMICWVGSGYTFTNIRQEMVGNTRIYLATLQKGTDRLYSAWWFDNGSIKTVDQFAWRWTAAKSGSRFYLVNVSASSPQALRERVGELLSKNLFKTSTTIK</sequence>
<feature type="transmembrane region" description="Helical" evidence="8">
    <location>
        <begin position="235"/>
        <end position="257"/>
    </location>
</feature>
<dbReference type="Pfam" id="PF09721">
    <property type="entry name" value="Exosortase_EpsH"/>
    <property type="match status" value="1"/>
</dbReference>
<protein>
    <submittedName>
        <fullName evidence="9">Exosortase N</fullName>
        <ecNumber evidence="9">3.4.22.-</ecNumber>
    </submittedName>
</protein>
<dbReference type="AlphaFoldDB" id="A0A3E2NXM2"/>
<keyword evidence="3" id="KW-0645">Protease</keyword>
<reference evidence="9 10" key="1">
    <citation type="submission" date="2018-08" db="EMBL/GenBank/DDBJ databases">
        <title>Mucilaginibacter terrae sp. nov., isolated from manganese diggings.</title>
        <authorList>
            <person name="Huang Y."/>
            <person name="Zhou Z."/>
        </authorList>
    </citation>
    <scope>NUCLEOTIDE SEQUENCE [LARGE SCALE GENOMIC DNA]</scope>
    <source>
        <strain evidence="9 10">ZH6</strain>
    </source>
</reference>
<dbReference type="Proteomes" id="UP000260823">
    <property type="component" value="Unassembled WGS sequence"/>
</dbReference>
<dbReference type="GO" id="GO:0005886">
    <property type="term" value="C:plasma membrane"/>
    <property type="evidence" value="ECO:0007669"/>
    <property type="project" value="UniProtKB-SubCell"/>
</dbReference>
<feature type="transmembrane region" description="Helical" evidence="8">
    <location>
        <begin position="12"/>
        <end position="30"/>
    </location>
</feature>
<dbReference type="NCBIfam" id="TIGR04178">
    <property type="entry name" value="exo_archaeo"/>
    <property type="match status" value="1"/>
</dbReference>
<evidence type="ECO:0000256" key="1">
    <source>
        <dbReference type="ARBA" id="ARBA00004651"/>
    </source>
</evidence>
<feature type="transmembrane region" description="Helical" evidence="8">
    <location>
        <begin position="100"/>
        <end position="119"/>
    </location>
</feature>
<evidence type="ECO:0000256" key="8">
    <source>
        <dbReference type="SAM" id="Phobius"/>
    </source>
</evidence>
<dbReference type="InterPro" id="IPR031006">
    <property type="entry name" value="Exosort_XrtN"/>
</dbReference>
<organism evidence="9 10">
    <name type="scientific">Mucilaginibacter terrenus</name>
    <dbReference type="NCBI Taxonomy" id="2482727"/>
    <lineage>
        <taxon>Bacteria</taxon>
        <taxon>Pseudomonadati</taxon>
        <taxon>Bacteroidota</taxon>
        <taxon>Sphingobacteriia</taxon>
        <taxon>Sphingobacteriales</taxon>
        <taxon>Sphingobacteriaceae</taxon>
        <taxon>Mucilaginibacter</taxon>
    </lineage>
</organism>
<keyword evidence="4 8" id="KW-0812">Transmembrane</keyword>
<feature type="transmembrane region" description="Helical" evidence="8">
    <location>
        <begin position="167"/>
        <end position="187"/>
    </location>
</feature>
<feature type="transmembrane region" description="Helical" evidence="8">
    <location>
        <begin position="277"/>
        <end position="295"/>
    </location>
</feature>
<dbReference type="RefSeq" id="WP_117382640.1">
    <property type="nucleotide sequence ID" value="NZ_QWDE01000001.1"/>
</dbReference>
<evidence type="ECO:0000256" key="2">
    <source>
        <dbReference type="ARBA" id="ARBA00022475"/>
    </source>
</evidence>
<dbReference type="InterPro" id="IPR019127">
    <property type="entry name" value="Exosortase"/>
</dbReference>
<evidence type="ECO:0000256" key="3">
    <source>
        <dbReference type="ARBA" id="ARBA00022670"/>
    </source>
</evidence>
<keyword evidence="10" id="KW-1185">Reference proteome</keyword>
<keyword evidence="6 8" id="KW-1133">Transmembrane helix</keyword>
<comment type="caution">
    <text evidence="9">The sequence shown here is derived from an EMBL/GenBank/DDBJ whole genome shotgun (WGS) entry which is preliminary data.</text>
</comment>
<evidence type="ECO:0000256" key="5">
    <source>
        <dbReference type="ARBA" id="ARBA00022801"/>
    </source>
</evidence>
<gene>
    <name evidence="9" type="primary">xrtN</name>
    <name evidence="9" type="ORF">DYU05_09150</name>
</gene>
<keyword evidence="5 9" id="KW-0378">Hydrolase</keyword>
<name>A0A3E2NXM2_9SPHI</name>
<evidence type="ECO:0000256" key="6">
    <source>
        <dbReference type="ARBA" id="ARBA00022989"/>
    </source>
</evidence>
<keyword evidence="2" id="KW-1003">Cell membrane</keyword>
<dbReference type="GO" id="GO:0006508">
    <property type="term" value="P:proteolysis"/>
    <property type="evidence" value="ECO:0007669"/>
    <property type="project" value="UniProtKB-KW"/>
</dbReference>
<comment type="subcellular location">
    <subcellularLocation>
        <location evidence="1">Cell membrane</location>
        <topology evidence="1">Multi-pass membrane protein</topology>
    </subcellularLocation>
</comment>
<accession>A0A3E2NXM2</accession>
<dbReference type="EC" id="3.4.22.-" evidence="9"/>
<feature type="transmembrane region" description="Helical" evidence="8">
    <location>
        <begin position="67"/>
        <end position="94"/>
    </location>
</feature>
<evidence type="ECO:0000313" key="10">
    <source>
        <dbReference type="Proteomes" id="UP000260823"/>
    </source>
</evidence>
<keyword evidence="7 8" id="KW-0472">Membrane</keyword>
<dbReference type="OrthoDB" id="783041at2"/>
<proteinExistence type="predicted"/>
<evidence type="ECO:0000256" key="7">
    <source>
        <dbReference type="ARBA" id="ARBA00023136"/>
    </source>
</evidence>
<evidence type="ECO:0000313" key="9">
    <source>
        <dbReference type="EMBL" id="RFZ85743.1"/>
    </source>
</evidence>
<dbReference type="NCBIfam" id="TIGR04476">
    <property type="entry name" value="exosort_XrtN"/>
    <property type="match status" value="1"/>
</dbReference>
<dbReference type="InterPro" id="IPR026392">
    <property type="entry name" value="Exo/Archaeosortase_dom"/>
</dbReference>
<evidence type="ECO:0000256" key="4">
    <source>
        <dbReference type="ARBA" id="ARBA00022692"/>
    </source>
</evidence>
<dbReference type="EMBL" id="QWDE01000001">
    <property type="protein sequence ID" value="RFZ85743.1"/>
    <property type="molecule type" value="Genomic_DNA"/>
</dbReference>
<dbReference type="GO" id="GO:0008233">
    <property type="term" value="F:peptidase activity"/>
    <property type="evidence" value="ECO:0007669"/>
    <property type="project" value="UniProtKB-KW"/>
</dbReference>
<feature type="transmembrane region" description="Helical" evidence="8">
    <location>
        <begin position="199"/>
        <end position="223"/>
    </location>
</feature>